<dbReference type="InterPro" id="IPR035965">
    <property type="entry name" value="PAS-like_dom_sf"/>
</dbReference>
<protein>
    <recommendedName>
        <fullName evidence="2">histidine kinase</fullName>
        <ecNumber evidence="2">2.7.13.3</ecNumber>
    </recommendedName>
</protein>
<dbReference type="InterPro" id="IPR036097">
    <property type="entry name" value="HisK_dim/P_sf"/>
</dbReference>
<dbReference type="PANTHER" id="PTHR43047:SF72">
    <property type="entry name" value="OSMOSENSING HISTIDINE PROTEIN KINASE SLN1"/>
    <property type="match status" value="1"/>
</dbReference>
<dbReference type="PROSITE" id="PS50109">
    <property type="entry name" value="HIS_KIN"/>
    <property type="match status" value="1"/>
</dbReference>
<dbReference type="InterPro" id="IPR036890">
    <property type="entry name" value="HATPase_C_sf"/>
</dbReference>
<keyword evidence="4" id="KW-0808">Transferase</keyword>
<dbReference type="GO" id="GO:0009927">
    <property type="term" value="F:histidine phosphotransfer kinase activity"/>
    <property type="evidence" value="ECO:0007669"/>
    <property type="project" value="TreeGrafter"/>
</dbReference>
<dbReference type="PRINTS" id="PR00344">
    <property type="entry name" value="BCTRLSENSOR"/>
</dbReference>
<keyword evidence="3" id="KW-0597">Phosphoprotein</keyword>
<keyword evidence="6" id="KW-0175">Coiled coil</keyword>
<reference evidence="10" key="1">
    <citation type="journal article" date="2015" name="Nature">
        <title>Complex archaea that bridge the gap between prokaryotes and eukaryotes.</title>
        <authorList>
            <person name="Spang A."/>
            <person name="Saw J.H."/>
            <person name="Jorgensen S.L."/>
            <person name="Zaremba-Niedzwiedzka K."/>
            <person name="Martijn J."/>
            <person name="Lind A.E."/>
            <person name="van Eijk R."/>
            <person name="Schleper C."/>
            <person name="Guy L."/>
            <person name="Ettema T.J."/>
        </authorList>
    </citation>
    <scope>NUCLEOTIDE SEQUENCE</scope>
</reference>
<accession>A0A0F9JFV4</accession>
<keyword evidence="5" id="KW-0418">Kinase</keyword>
<evidence type="ECO:0000256" key="1">
    <source>
        <dbReference type="ARBA" id="ARBA00000085"/>
    </source>
</evidence>
<dbReference type="EC" id="2.7.13.3" evidence="2"/>
<dbReference type="NCBIfam" id="TIGR00229">
    <property type="entry name" value="sensory_box"/>
    <property type="match status" value="2"/>
</dbReference>
<evidence type="ECO:0000256" key="5">
    <source>
        <dbReference type="ARBA" id="ARBA00022777"/>
    </source>
</evidence>
<dbReference type="AlphaFoldDB" id="A0A0F9JFV4"/>
<dbReference type="InterPro" id="IPR003661">
    <property type="entry name" value="HisK_dim/P_dom"/>
</dbReference>
<dbReference type="PROSITE" id="PS50112">
    <property type="entry name" value="PAS"/>
    <property type="match status" value="1"/>
</dbReference>
<dbReference type="PANTHER" id="PTHR43047">
    <property type="entry name" value="TWO-COMPONENT HISTIDINE PROTEIN KINASE"/>
    <property type="match status" value="1"/>
</dbReference>
<dbReference type="PROSITE" id="PS50113">
    <property type="entry name" value="PAC"/>
    <property type="match status" value="2"/>
</dbReference>
<proteinExistence type="predicted"/>
<dbReference type="Gene3D" id="3.30.450.20">
    <property type="entry name" value="PAS domain"/>
    <property type="match status" value="2"/>
</dbReference>
<feature type="domain" description="PAC" evidence="9">
    <location>
        <begin position="83"/>
        <end position="135"/>
    </location>
</feature>
<dbReference type="GO" id="GO:0005886">
    <property type="term" value="C:plasma membrane"/>
    <property type="evidence" value="ECO:0007669"/>
    <property type="project" value="TreeGrafter"/>
</dbReference>
<feature type="domain" description="PAC" evidence="9">
    <location>
        <begin position="210"/>
        <end position="258"/>
    </location>
</feature>
<dbReference type="InterPro" id="IPR000014">
    <property type="entry name" value="PAS"/>
</dbReference>
<dbReference type="InterPro" id="IPR000700">
    <property type="entry name" value="PAS-assoc_C"/>
</dbReference>
<dbReference type="InterPro" id="IPR005467">
    <property type="entry name" value="His_kinase_dom"/>
</dbReference>
<evidence type="ECO:0000259" key="9">
    <source>
        <dbReference type="PROSITE" id="PS50113"/>
    </source>
</evidence>
<evidence type="ECO:0000313" key="10">
    <source>
        <dbReference type="EMBL" id="KKM61196.1"/>
    </source>
</evidence>
<dbReference type="InterPro" id="IPR004358">
    <property type="entry name" value="Sig_transdc_His_kin-like_C"/>
</dbReference>
<feature type="domain" description="PAS" evidence="8">
    <location>
        <begin position="11"/>
        <end position="52"/>
    </location>
</feature>
<dbReference type="SUPFAM" id="SSF55874">
    <property type="entry name" value="ATPase domain of HSP90 chaperone/DNA topoisomerase II/histidine kinase"/>
    <property type="match status" value="1"/>
</dbReference>
<evidence type="ECO:0000259" key="8">
    <source>
        <dbReference type="PROSITE" id="PS50112"/>
    </source>
</evidence>
<dbReference type="FunFam" id="3.30.565.10:FF:000006">
    <property type="entry name" value="Sensor histidine kinase WalK"/>
    <property type="match status" value="1"/>
</dbReference>
<dbReference type="Pfam" id="PF02518">
    <property type="entry name" value="HATPase_c"/>
    <property type="match status" value="1"/>
</dbReference>
<feature type="coiled-coil region" evidence="6">
    <location>
        <begin position="249"/>
        <end position="276"/>
    </location>
</feature>
<dbReference type="SMART" id="SM00388">
    <property type="entry name" value="HisKA"/>
    <property type="match status" value="1"/>
</dbReference>
<evidence type="ECO:0000256" key="3">
    <source>
        <dbReference type="ARBA" id="ARBA00022553"/>
    </source>
</evidence>
<dbReference type="GO" id="GO:0000155">
    <property type="term" value="F:phosphorelay sensor kinase activity"/>
    <property type="evidence" value="ECO:0007669"/>
    <property type="project" value="InterPro"/>
</dbReference>
<dbReference type="EMBL" id="LAZR01011530">
    <property type="protein sequence ID" value="KKM61196.1"/>
    <property type="molecule type" value="Genomic_DNA"/>
</dbReference>
<evidence type="ECO:0000256" key="6">
    <source>
        <dbReference type="SAM" id="Coils"/>
    </source>
</evidence>
<comment type="catalytic activity">
    <reaction evidence="1">
        <text>ATP + protein L-histidine = ADP + protein N-phospho-L-histidine.</text>
        <dbReference type="EC" id="2.7.13.3"/>
    </reaction>
</comment>
<dbReference type="Gene3D" id="3.30.565.10">
    <property type="entry name" value="Histidine kinase-like ATPase, C-terminal domain"/>
    <property type="match status" value="1"/>
</dbReference>
<dbReference type="InterPro" id="IPR003594">
    <property type="entry name" value="HATPase_dom"/>
</dbReference>
<name>A0A0F9JFV4_9ZZZZ</name>
<dbReference type="Gene3D" id="1.10.287.130">
    <property type="match status" value="1"/>
</dbReference>
<gene>
    <name evidence="10" type="ORF">LCGC14_1534120</name>
</gene>
<evidence type="ECO:0000259" key="7">
    <source>
        <dbReference type="PROSITE" id="PS50109"/>
    </source>
</evidence>
<dbReference type="SUPFAM" id="SSF55785">
    <property type="entry name" value="PYP-like sensor domain (PAS domain)"/>
    <property type="match status" value="2"/>
</dbReference>
<dbReference type="Pfam" id="PF13426">
    <property type="entry name" value="PAS_9"/>
    <property type="match status" value="1"/>
</dbReference>
<dbReference type="CDD" id="cd00130">
    <property type="entry name" value="PAS"/>
    <property type="match status" value="1"/>
</dbReference>
<evidence type="ECO:0000256" key="4">
    <source>
        <dbReference type="ARBA" id="ARBA00022679"/>
    </source>
</evidence>
<sequence>MASISKENYNHEEHLFNTLDSLDIAFVRISDEGIILTINRTFNKIFGYDPEKNLIGTKALDYWQNSEERNKFREILYKNGIVKKFIAPVKKVDGEKIFLQMNIKLNKNSNGKVISSEGTFIDVTERIEIEQKLKESEEKFRSLYNNAEVGLFQTRVSDGKMLASNQKCAEMGGYGDVDQFLKDYVVSEHYVDPTVRTTMINKIKKEGVVKNYEAEITDRHGIHHWRSYSAIFYPEKGLIEGVLIDISERKEAEQKLKESENKLRQQNIELKKLDKTKNDFIINVSHELKTPMISISGYIDYILMKYRKQLKLEILEDLEIVQRNINRLEVLMNQFLEVLIIDEKKLTLNKGMENVSKIINNCIDELSYLINAKNLEIILNFDPKIILDVDPERIFTVFTNLISNAIKFTPEYGWIEISTKMTENQYIFEIKDNGIGLSQNDIKRLFKKFERIKSPILSSDIKFKDSGTGLGLYIVKGIIKAHEGEIRAYSKGENQGSTFVFDIPI</sequence>
<dbReference type="CDD" id="cd00082">
    <property type="entry name" value="HisKA"/>
    <property type="match status" value="1"/>
</dbReference>
<comment type="caution">
    <text evidence="10">The sequence shown here is derived from an EMBL/GenBank/DDBJ whole genome shotgun (WGS) entry which is preliminary data.</text>
</comment>
<dbReference type="SUPFAM" id="SSF47384">
    <property type="entry name" value="Homodimeric domain of signal transducing histidine kinase"/>
    <property type="match status" value="1"/>
</dbReference>
<dbReference type="Pfam" id="PF00512">
    <property type="entry name" value="HisKA"/>
    <property type="match status" value="1"/>
</dbReference>
<dbReference type="CDD" id="cd00075">
    <property type="entry name" value="HATPase"/>
    <property type="match status" value="1"/>
</dbReference>
<evidence type="ECO:0000256" key="2">
    <source>
        <dbReference type="ARBA" id="ARBA00012438"/>
    </source>
</evidence>
<organism evidence="10">
    <name type="scientific">marine sediment metagenome</name>
    <dbReference type="NCBI Taxonomy" id="412755"/>
    <lineage>
        <taxon>unclassified sequences</taxon>
        <taxon>metagenomes</taxon>
        <taxon>ecological metagenomes</taxon>
    </lineage>
</organism>
<dbReference type="SMART" id="SM00387">
    <property type="entry name" value="HATPase_c"/>
    <property type="match status" value="1"/>
</dbReference>
<feature type="domain" description="Histidine kinase" evidence="7">
    <location>
        <begin position="283"/>
        <end position="505"/>
    </location>
</feature>